<dbReference type="Proteomes" id="UP000466442">
    <property type="component" value="Unassembled WGS sequence"/>
</dbReference>
<gene>
    <name evidence="1" type="ORF">GE061_015696</name>
</gene>
<organism evidence="1 2">
    <name type="scientific">Apolygus lucorum</name>
    <name type="common">Small green plant bug</name>
    <name type="synonym">Lygocoris lucorum</name>
    <dbReference type="NCBI Taxonomy" id="248454"/>
    <lineage>
        <taxon>Eukaryota</taxon>
        <taxon>Metazoa</taxon>
        <taxon>Ecdysozoa</taxon>
        <taxon>Arthropoda</taxon>
        <taxon>Hexapoda</taxon>
        <taxon>Insecta</taxon>
        <taxon>Pterygota</taxon>
        <taxon>Neoptera</taxon>
        <taxon>Paraneoptera</taxon>
        <taxon>Hemiptera</taxon>
        <taxon>Heteroptera</taxon>
        <taxon>Panheteroptera</taxon>
        <taxon>Cimicomorpha</taxon>
        <taxon>Miridae</taxon>
        <taxon>Mirini</taxon>
        <taxon>Apolygus</taxon>
    </lineage>
</organism>
<proteinExistence type="predicted"/>
<comment type="caution">
    <text evidence="1">The sequence shown here is derived from an EMBL/GenBank/DDBJ whole genome shotgun (WGS) entry which is preliminary data.</text>
</comment>
<reference evidence="1" key="1">
    <citation type="journal article" date="2021" name="Mol. Ecol. Resour.">
        <title>Apolygus lucorum genome provides insights into omnivorousness and mesophyll feeding.</title>
        <authorList>
            <person name="Liu Y."/>
            <person name="Liu H."/>
            <person name="Wang H."/>
            <person name="Huang T."/>
            <person name="Liu B."/>
            <person name="Yang B."/>
            <person name="Yin L."/>
            <person name="Li B."/>
            <person name="Zhang Y."/>
            <person name="Zhang S."/>
            <person name="Jiang F."/>
            <person name="Zhang X."/>
            <person name="Ren Y."/>
            <person name="Wang B."/>
            <person name="Wang S."/>
            <person name="Lu Y."/>
            <person name="Wu K."/>
            <person name="Fan W."/>
            <person name="Wang G."/>
        </authorList>
    </citation>
    <scope>NUCLEOTIDE SEQUENCE</scope>
    <source>
        <strain evidence="1">12Hb</strain>
    </source>
</reference>
<evidence type="ECO:0000313" key="2">
    <source>
        <dbReference type="Proteomes" id="UP000466442"/>
    </source>
</evidence>
<dbReference type="AlphaFoldDB" id="A0A6A4JC29"/>
<name>A0A6A4JC29_APOLU</name>
<evidence type="ECO:0000313" key="1">
    <source>
        <dbReference type="EMBL" id="KAF6209942.1"/>
    </source>
</evidence>
<sequence>MYGGFEFLTLNNNFSLDKSWIFGLKVSEKPFQYRLIGLMGNVIPTCINATLVNKSREDLLEIFRIAHLIRLMKNVIPTCMKATLQNISSSFSPAPSHVLLVRSV</sequence>
<dbReference type="EMBL" id="WIXP02000006">
    <property type="protein sequence ID" value="KAF6209942.1"/>
    <property type="molecule type" value="Genomic_DNA"/>
</dbReference>
<keyword evidence="2" id="KW-1185">Reference proteome</keyword>
<protein>
    <submittedName>
        <fullName evidence="1">Uncharacterized protein</fullName>
    </submittedName>
</protein>
<accession>A0A6A4JC29</accession>